<feature type="compositionally biased region" description="Low complexity" evidence="2">
    <location>
        <begin position="1"/>
        <end position="19"/>
    </location>
</feature>
<dbReference type="InterPro" id="IPR036236">
    <property type="entry name" value="Znf_C2H2_sf"/>
</dbReference>
<dbReference type="GO" id="GO:0010090">
    <property type="term" value="P:trichome morphogenesis"/>
    <property type="evidence" value="ECO:0007669"/>
    <property type="project" value="InterPro"/>
</dbReference>
<protein>
    <recommendedName>
        <fullName evidence="3">C2H2-type domain-containing protein</fullName>
    </recommendedName>
</protein>
<feature type="region of interest" description="Disordered" evidence="2">
    <location>
        <begin position="231"/>
        <end position="262"/>
    </location>
</feature>
<evidence type="ECO:0000313" key="5">
    <source>
        <dbReference type="Proteomes" id="UP000017836"/>
    </source>
</evidence>
<proteinExistence type="predicted"/>
<dbReference type="GO" id="GO:0009739">
    <property type="term" value="P:response to gibberellin"/>
    <property type="evidence" value="ECO:0007669"/>
    <property type="project" value="InterPro"/>
</dbReference>
<feature type="region of interest" description="Disordered" evidence="2">
    <location>
        <begin position="1"/>
        <end position="52"/>
    </location>
</feature>
<keyword evidence="5" id="KW-1185">Reference proteome</keyword>
<keyword evidence="1" id="KW-0862">Zinc</keyword>
<keyword evidence="1" id="KW-0479">Metal-binding</keyword>
<dbReference type="PANTHER" id="PTHR46547:SF7">
    <property type="entry name" value="ZINC FINGER PROTEIN GIS"/>
    <property type="match status" value="1"/>
</dbReference>
<dbReference type="Gramene" id="ERN11152">
    <property type="protein sequence ID" value="ERN11152"/>
    <property type="gene ID" value="AMTR_s00024p00186840"/>
</dbReference>
<dbReference type="GO" id="GO:0008270">
    <property type="term" value="F:zinc ion binding"/>
    <property type="evidence" value="ECO:0007669"/>
    <property type="project" value="UniProtKB-KW"/>
</dbReference>
<feature type="compositionally biased region" description="Low complexity" evidence="2">
    <location>
        <begin position="235"/>
        <end position="248"/>
    </location>
</feature>
<dbReference type="SUPFAM" id="SSF57667">
    <property type="entry name" value="beta-beta-alpha zinc fingers"/>
    <property type="match status" value="1"/>
</dbReference>
<feature type="compositionally biased region" description="Low complexity" evidence="2">
    <location>
        <begin position="64"/>
        <end position="78"/>
    </location>
</feature>
<dbReference type="eggNOG" id="ENOG502R1BM">
    <property type="taxonomic scope" value="Eukaryota"/>
</dbReference>
<reference evidence="5" key="1">
    <citation type="journal article" date="2013" name="Science">
        <title>The Amborella genome and the evolution of flowering plants.</title>
        <authorList>
            <consortium name="Amborella Genome Project"/>
        </authorList>
    </citation>
    <scope>NUCLEOTIDE SEQUENCE [LARGE SCALE GENOMIC DNA]</scope>
</reference>
<evidence type="ECO:0000259" key="3">
    <source>
        <dbReference type="PROSITE" id="PS50157"/>
    </source>
</evidence>
<gene>
    <name evidence="4" type="ORF">AMTR_s00024p00186840</name>
</gene>
<dbReference type="AlphaFoldDB" id="W1PMB1"/>
<feature type="compositionally biased region" description="Basic and acidic residues" evidence="2">
    <location>
        <begin position="251"/>
        <end position="262"/>
    </location>
</feature>
<dbReference type="HOGENOM" id="CLU_058544_1_0_1"/>
<accession>W1PMB1</accession>
<dbReference type="PROSITE" id="PS50157">
    <property type="entry name" value="ZINC_FINGER_C2H2_2"/>
    <property type="match status" value="1"/>
</dbReference>
<dbReference type="GO" id="GO:0003700">
    <property type="term" value="F:DNA-binding transcription factor activity"/>
    <property type="evidence" value="ECO:0007669"/>
    <property type="project" value="InterPro"/>
</dbReference>
<evidence type="ECO:0000313" key="4">
    <source>
        <dbReference type="EMBL" id="ERN11152.1"/>
    </source>
</evidence>
<dbReference type="Proteomes" id="UP000017836">
    <property type="component" value="Unassembled WGS sequence"/>
</dbReference>
<dbReference type="PROSITE" id="PS00028">
    <property type="entry name" value="ZINC_FINGER_C2H2_1"/>
    <property type="match status" value="1"/>
</dbReference>
<name>W1PMB1_AMBTC</name>
<dbReference type="InterPro" id="IPR013087">
    <property type="entry name" value="Znf_C2H2_type"/>
</dbReference>
<keyword evidence="1" id="KW-0863">Zinc-finger</keyword>
<dbReference type="PANTHER" id="PTHR46547">
    <property type="entry name" value="ZINC FINGER PROTEIN GIS"/>
    <property type="match status" value="1"/>
</dbReference>
<evidence type="ECO:0000256" key="2">
    <source>
        <dbReference type="SAM" id="MobiDB-lite"/>
    </source>
</evidence>
<feature type="domain" description="C2H2-type" evidence="3">
    <location>
        <begin position="96"/>
        <end position="123"/>
    </location>
</feature>
<evidence type="ECO:0000256" key="1">
    <source>
        <dbReference type="PROSITE-ProRule" id="PRU00042"/>
    </source>
</evidence>
<sequence length="262" mass="28817">MEEEPNTLLLSSHSNSTSHEMPPSVDSFSQLPFIRSTPPQPLPHDPKAPTLETRPIKLFGIEFNQKSQNSGENSSQNSVEEEETKEQNTPTTGRKFECHYCFRNFPTSQALGGHQNAHKRERQQAKRVHLHSAMASHHPGLVNFHHRLAPPLSLSNNRSFLSTFNGFNGLTGSPVLQNGGFSQPINGTPAWRSLGVQSHGGYGGHGFSVQSSSNVIPLPLFGVEEKKRDSMVNRSWSESSSSSSSSSSTTKVHDQISLDLHL</sequence>
<dbReference type="OMA" id="HAWMVEA"/>
<dbReference type="InterPro" id="IPR044291">
    <property type="entry name" value="GIS/GIS2/ZFP8"/>
</dbReference>
<dbReference type="Gene3D" id="3.30.160.60">
    <property type="entry name" value="Classic Zinc Finger"/>
    <property type="match status" value="1"/>
</dbReference>
<feature type="region of interest" description="Disordered" evidence="2">
    <location>
        <begin position="64"/>
        <end position="92"/>
    </location>
</feature>
<dbReference type="EMBL" id="KI392710">
    <property type="protein sequence ID" value="ERN11152.1"/>
    <property type="molecule type" value="Genomic_DNA"/>
</dbReference>
<organism evidence="4 5">
    <name type="scientific">Amborella trichopoda</name>
    <dbReference type="NCBI Taxonomy" id="13333"/>
    <lineage>
        <taxon>Eukaryota</taxon>
        <taxon>Viridiplantae</taxon>
        <taxon>Streptophyta</taxon>
        <taxon>Embryophyta</taxon>
        <taxon>Tracheophyta</taxon>
        <taxon>Spermatophyta</taxon>
        <taxon>Magnoliopsida</taxon>
        <taxon>Amborellales</taxon>
        <taxon>Amborellaceae</taxon>
        <taxon>Amborella</taxon>
    </lineage>
</organism>